<dbReference type="InterPro" id="IPR017900">
    <property type="entry name" value="4Fe4S_Fe_S_CS"/>
</dbReference>
<dbReference type="InterPro" id="IPR011577">
    <property type="entry name" value="Cyt_b561_bac/Ni-Hgenase"/>
</dbReference>
<evidence type="ECO:0000256" key="4">
    <source>
        <dbReference type="ARBA" id="ARBA00022723"/>
    </source>
</evidence>
<keyword evidence="2" id="KW-1003">Cell membrane</keyword>
<gene>
    <name evidence="11" type="ORF">DCMF_10380</name>
</gene>
<dbReference type="EMBL" id="CP017634">
    <property type="protein sequence ID" value="ATW25122.1"/>
    <property type="molecule type" value="Genomic_DNA"/>
</dbReference>
<keyword evidence="8 9" id="KW-0472">Membrane</keyword>
<sequence length="332" mass="38231">MPGLKTLSQNRELIHAILDTPWSPVAKFRLLSSGISPNNLLEGGDEVAGQKACIACGNCVDACPVVLRERRRVDLQTERTSLQLEQIVDEECLRCYRCVQACPQVDGKLKIVATRHRLTEKLVHWWMAIGYLLLAATGIAMNHFGRDWNDFFYMLVSMAHKCGAVIWLSSPFLFFFFDRYHFNRMMKAVFSFGRKDLAWWKQAIRSVFSKEKHPFQGEYNSGQKYWYLIIFLTMTVLGVTGIIRWFWADTISGEMMAAFILVHIIFAYVIDLNFAYHFGRKLLSRAIQWFRLMSRETVSDIVMSPEIKGTVQRLPGVKEMGIVDPHSQKLSA</sequence>
<keyword evidence="7" id="KW-0411">Iron-sulfur</keyword>
<dbReference type="GO" id="GO:0005886">
    <property type="term" value="C:plasma membrane"/>
    <property type="evidence" value="ECO:0007669"/>
    <property type="project" value="UniProtKB-SubCell"/>
</dbReference>
<keyword evidence="4" id="KW-0479">Metal-binding</keyword>
<protein>
    <recommendedName>
        <fullName evidence="10">4Fe-4S ferredoxin-type domain-containing protein</fullName>
    </recommendedName>
</protein>
<feature type="transmembrane region" description="Helical" evidence="9">
    <location>
        <begin position="253"/>
        <end position="276"/>
    </location>
</feature>
<dbReference type="GO" id="GO:0022904">
    <property type="term" value="P:respiratory electron transport chain"/>
    <property type="evidence" value="ECO:0007669"/>
    <property type="project" value="InterPro"/>
</dbReference>
<evidence type="ECO:0000256" key="7">
    <source>
        <dbReference type="ARBA" id="ARBA00023014"/>
    </source>
</evidence>
<evidence type="ECO:0000256" key="1">
    <source>
        <dbReference type="ARBA" id="ARBA00004651"/>
    </source>
</evidence>
<organism evidence="11 12">
    <name type="scientific">Formimonas warabiya</name>
    <dbReference type="NCBI Taxonomy" id="1761012"/>
    <lineage>
        <taxon>Bacteria</taxon>
        <taxon>Bacillati</taxon>
        <taxon>Bacillota</taxon>
        <taxon>Clostridia</taxon>
        <taxon>Eubacteriales</taxon>
        <taxon>Peptococcaceae</taxon>
        <taxon>Candidatus Formimonas</taxon>
    </lineage>
</organism>
<dbReference type="PROSITE" id="PS00198">
    <property type="entry name" value="4FE4S_FER_1"/>
    <property type="match status" value="2"/>
</dbReference>
<evidence type="ECO:0000313" key="11">
    <source>
        <dbReference type="EMBL" id="ATW25122.1"/>
    </source>
</evidence>
<dbReference type="Pfam" id="PF13237">
    <property type="entry name" value="Fer4_10"/>
    <property type="match status" value="1"/>
</dbReference>
<name>A0A3G1KRL5_FORW1</name>
<feature type="transmembrane region" description="Helical" evidence="9">
    <location>
        <begin position="225"/>
        <end position="247"/>
    </location>
</feature>
<evidence type="ECO:0000256" key="9">
    <source>
        <dbReference type="SAM" id="Phobius"/>
    </source>
</evidence>
<dbReference type="GO" id="GO:0046872">
    <property type="term" value="F:metal ion binding"/>
    <property type="evidence" value="ECO:0007669"/>
    <property type="project" value="UniProtKB-KW"/>
</dbReference>
<dbReference type="OrthoDB" id="9813995at2"/>
<comment type="subcellular location">
    <subcellularLocation>
        <location evidence="1">Cell membrane</location>
        <topology evidence="1">Multi-pass membrane protein</topology>
    </subcellularLocation>
</comment>
<dbReference type="RefSeq" id="WP_148134370.1">
    <property type="nucleotide sequence ID" value="NZ_CP017634.1"/>
</dbReference>
<dbReference type="KEGG" id="fwa:DCMF_10380"/>
<feature type="domain" description="4Fe-4S ferredoxin-type" evidence="10">
    <location>
        <begin position="43"/>
        <end position="72"/>
    </location>
</feature>
<keyword evidence="6" id="KW-0408">Iron</keyword>
<keyword evidence="3 9" id="KW-0812">Transmembrane</keyword>
<keyword evidence="12" id="KW-1185">Reference proteome</keyword>
<dbReference type="Proteomes" id="UP000323521">
    <property type="component" value="Chromosome"/>
</dbReference>
<dbReference type="Gene3D" id="3.30.70.20">
    <property type="match status" value="1"/>
</dbReference>
<evidence type="ECO:0000256" key="3">
    <source>
        <dbReference type="ARBA" id="ARBA00022692"/>
    </source>
</evidence>
<dbReference type="Pfam" id="PF01292">
    <property type="entry name" value="Ni_hydr_CYTB"/>
    <property type="match status" value="1"/>
</dbReference>
<evidence type="ECO:0000313" key="12">
    <source>
        <dbReference type="Proteomes" id="UP000323521"/>
    </source>
</evidence>
<reference evidence="11 12" key="1">
    <citation type="submission" date="2016-10" db="EMBL/GenBank/DDBJ databases">
        <title>Complete Genome Sequence of Peptococcaceae strain DCMF.</title>
        <authorList>
            <person name="Edwards R.J."/>
            <person name="Holland S.I."/>
            <person name="Deshpande N.P."/>
            <person name="Wong Y.K."/>
            <person name="Ertan H."/>
            <person name="Manefield M."/>
            <person name="Russell T.L."/>
            <person name="Lee M.J."/>
        </authorList>
    </citation>
    <scope>NUCLEOTIDE SEQUENCE [LARGE SCALE GENOMIC DNA]</scope>
    <source>
        <strain evidence="11 12">DCMF</strain>
    </source>
</reference>
<dbReference type="InterPro" id="IPR016174">
    <property type="entry name" value="Di-haem_cyt_TM"/>
</dbReference>
<keyword evidence="5 9" id="KW-1133">Transmembrane helix</keyword>
<evidence type="ECO:0000256" key="5">
    <source>
        <dbReference type="ARBA" id="ARBA00022989"/>
    </source>
</evidence>
<dbReference type="GO" id="GO:0009055">
    <property type="term" value="F:electron transfer activity"/>
    <property type="evidence" value="ECO:0007669"/>
    <property type="project" value="InterPro"/>
</dbReference>
<dbReference type="SUPFAM" id="SSF54862">
    <property type="entry name" value="4Fe-4S ferredoxins"/>
    <property type="match status" value="1"/>
</dbReference>
<dbReference type="PROSITE" id="PS51379">
    <property type="entry name" value="4FE4S_FER_2"/>
    <property type="match status" value="2"/>
</dbReference>
<evidence type="ECO:0000256" key="6">
    <source>
        <dbReference type="ARBA" id="ARBA00023004"/>
    </source>
</evidence>
<dbReference type="InterPro" id="IPR017896">
    <property type="entry name" value="4Fe4S_Fe-S-bd"/>
</dbReference>
<dbReference type="GO" id="GO:0051536">
    <property type="term" value="F:iron-sulfur cluster binding"/>
    <property type="evidence" value="ECO:0007669"/>
    <property type="project" value="UniProtKB-KW"/>
</dbReference>
<feature type="domain" description="4Fe-4S ferredoxin-type" evidence="10">
    <location>
        <begin position="84"/>
        <end position="114"/>
    </location>
</feature>
<evidence type="ECO:0000259" key="10">
    <source>
        <dbReference type="PROSITE" id="PS51379"/>
    </source>
</evidence>
<feature type="transmembrane region" description="Helical" evidence="9">
    <location>
        <begin position="151"/>
        <end position="177"/>
    </location>
</feature>
<evidence type="ECO:0000256" key="2">
    <source>
        <dbReference type="ARBA" id="ARBA00022475"/>
    </source>
</evidence>
<dbReference type="Gene3D" id="1.20.950.20">
    <property type="entry name" value="Transmembrane di-heme cytochromes, Chain C"/>
    <property type="match status" value="1"/>
</dbReference>
<dbReference type="SUPFAM" id="SSF81342">
    <property type="entry name" value="Transmembrane di-heme cytochromes"/>
    <property type="match status" value="1"/>
</dbReference>
<dbReference type="AlphaFoldDB" id="A0A3G1KRL5"/>
<proteinExistence type="predicted"/>
<accession>A0A3G1KRL5</accession>
<feature type="transmembrane region" description="Helical" evidence="9">
    <location>
        <begin position="125"/>
        <end position="145"/>
    </location>
</feature>
<evidence type="ECO:0000256" key="8">
    <source>
        <dbReference type="ARBA" id="ARBA00023136"/>
    </source>
</evidence>